<dbReference type="Proteomes" id="UP001234297">
    <property type="component" value="Chromosome 7"/>
</dbReference>
<name>A0ACC2LDZ8_PERAE</name>
<accession>A0ACC2LDZ8</accession>
<keyword evidence="2" id="KW-1185">Reference proteome</keyword>
<gene>
    <name evidence="1" type="ORF">MRB53_024660</name>
</gene>
<evidence type="ECO:0000313" key="1">
    <source>
        <dbReference type="EMBL" id="KAJ8631337.1"/>
    </source>
</evidence>
<evidence type="ECO:0000313" key="2">
    <source>
        <dbReference type="Proteomes" id="UP001234297"/>
    </source>
</evidence>
<dbReference type="EMBL" id="CM056815">
    <property type="protein sequence ID" value="KAJ8631337.1"/>
    <property type="molecule type" value="Genomic_DNA"/>
</dbReference>
<organism evidence="1 2">
    <name type="scientific">Persea americana</name>
    <name type="common">Avocado</name>
    <dbReference type="NCBI Taxonomy" id="3435"/>
    <lineage>
        <taxon>Eukaryota</taxon>
        <taxon>Viridiplantae</taxon>
        <taxon>Streptophyta</taxon>
        <taxon>Embryophyta</taxon>
        <taxon>Tracheophyta</taxon>
        <taxon>Spermatophyta</taxon>
        <taxon>Magnoliopsida</taxon>
        <taxon>Magnoliidae</taxon>
        <taxon>Laurales</taxon>
        <taxon>Lauraceae</taxon>
        <taxon>Persea</taxon>
    </lineage>
</organism>
<proteinExistence type="predicted"/>
<sequence>MEGGEDGRKWEDLQIDCLLNIFQRLGLEDLSVGVPFVCWSWYKASLSPILWQTLNLSEIDLRVPDSPFVERFMAQYHLEAFSFSGFLKFVVNRGRRSAWKVLFPSEGVSIEDWTYVAEQCPALSILALPDTMENEVEKCIPDFICRWKELEWLCMQSIPVSFREILSEINCHCHYFFGMVTRGWITADEVFSITEFLPKIKHLHLRGSFMSKGSLMLILEGCKELKVLDVRDCLGLLIDDEALKKASTIETFQYGGFLLEEEEEDTDEDKEHVLHVIMFLGGA</sequence>
<protein>
    <submittedName>
        <fullName evidence="1">Uncharacterized protein</fullName>
    </submittedName>
</protein>
<comment type="caution">
    <text evidence="1">The sequence shown here is derived from an EMBL/GenBank/DDBJ whole genome shotgun (WGS) entry which is preliminary data.</text>
</comment>
<reference evidence="1 2" key="1">
    <citation type="journal article" date="2022" name="Hortic Res">
        <title>A haplotype resolved chromosomal level avocado genome allows analysis of novel avocado genes.</title>
        <authorList>
            <person name="Nath O."/>
            <person name="Fletcher S.J."/>
            <person name="Hayward A."/>
            <person name="Shaw L.M."/>
            <person name="Masouleh A.K."/>
            <person name="Furtado A."/>
            <person name="Henry R.J."/>
            <person name="Mitter N."/>
        </authorList>
    </citation>
    <scope>NUCLEOTIDE SEQUENCE [LARGE SCALE GENOMIC DNA]</scope>
    <source>
        <strain evidence="2">cv. Hass</strain>
    </source>
</reference>